<organism evidence="3 4">
    <name type="scientific">Rhizoctonia solani</name>
    <dbReference type="NCBI Taxonomy" id="456999"/>
    <lineage>
        <taxon>Eukaryota</taxon>
        <taxon>Fungi</taxon>
        <taxon>Dikarya</taxon>
        <taxon>Basidiomycota</taxon>
        <taxon>Agaricomycotina</taxon>
        <taxon>Agaricomycetes</taxon>
        <taxon>Cantharellales</taxon>
        <taxon>Ceratobasidiaceae</taxon>
        <taxon>Rhizoctonia</taxon>
    </lineage>
</organism>
<evidence type="ECO:0000256" key="1">
    <source>
        <dbReference type="ARBA" id="ARBA00004123"/>
    </source>
</evidence>
<dbReference type="PANTHER" id="PTHR37534:SF46">
    <property type="entry name" value="ZN(II)2CYS6 TRANSCRIPTION FACTOR (EUROFUNG)"/>
    <property type="match status" value="1"/>
</dbReference>
<dbReference type="PANTHER" id="PTHR37534">
    <property type="entry name" value="TRANSCRIPTIONAL ACTIVATOR PROTEIN UGA3"/>
    <property type="match status" value="1"/>
</dbReference>
<keyword evidence="2" id="KW-0539">Nucleus</keyword>
<name>A0A8H2WU72_9AGAM</name>
<protein>
    <recommendedName>
        <fullName evidence="5">Fungal-specific transcription factor domain protein</fullName>
    </recommendedName>
</protein>
<proteinExistence type="predicted"/>
<comment type="subcellular location">
    <subcellularLocation>
        <location evidence="1">Nucleus</location>
    </subcellularLocation>
</comment>
<comment type="caution">
    <text evidence="3">The sequence shown here is derived from an EMBL/GenBank/DDBJ whole genome shotgun (WGS) entry which is preliminary data.</text>
</comment>
<dbReference type="OrthoDB" id="3184049at2759"/>
<dbReference type="Proteomes" id="UP000663888">
    <property type="component" value="Unassembled WGS sequence"/>
</dbReference>
<evidence type="ECO:0008006" key="5">
    <source>
        <dbReference type="Google" id="ProtNLM"/>
    </source>
</evidence>
<evidence type="ECO:0000313" key="3">
    <source>
        <dbReference type="EMBL" id="CAE6401365.1"/>
    </source>
</evidence>
<accession>A0A8H2WU72</accession>
<dbReference type="AlphaFoldDB" id="A0A8H2WU72"/>
<sequence length="605" mass="67423">MTTTESNKRCVMCTSEHEKCDINQPHSLPCQKSSIESPRYTGVKHLNALNQELRALPMPLTEFGLSQATAHQVAFWTDTGDLDPKQVAFEASHSMPGTSGVASGETPSEIMDISNRSQVSAVDTMISPDCISTPPGVGKATPMTSGPVYPLGALFSLGQLLDVVPPLQCAQHTEVNVPLVANRSPPYIEGQDNVTTRDDGDSEGVVSVIRRQPVLDKTVESNALPFVLQGYARWISRLAFDPPKLTAIAREFVYNQFEDGDRSRWIIALLANIGSRIGSVEVIEGKQNPMLSALQTATRQRLEAVKSRPNTKVTELAKAFDSATEAMVVQFYASPICEAMTLREEAGSIFRQLCPGPLDAPISLFSLLQHPLDCLWRYAEIDIIFSVTADLPTLFRYDSGIPGCKPFNPYQPAAIQREGIVQWLRGMPNQLALLFAHMKMIRQDGLTPNGETIAWLERSIHELQPFNGSSSERYLAIMRSVVQECWRQAAFIYLYMAVCGDSSDTPRVREAFKRYMRLLNGTEPGRLPDEFLIFSFVLVGPAAQRLRDRKIIKQRALGLHTRDRTHIATSWIILVIDDIWARADADQRPVMWFDVSVSRKKFLNV</sequence>
<dbReference type="Pfam" id="PF11951">
    <property type="entry name" value="Fungal_trans_2"/>
    <property type="match status" value="1"/>
</dbReference>
<evidence type="ECO:0000313" key="4">
    <source>
        <dbReference type="Proteomes" id="UP000663888"/>
    </source>
</evidence>
<dbReference type="InterPro" id="IPR021858">
    <property type="entry name" value="Fun_TF"/>
</dbReference>
<reference evidence="3" key="1">
    <citation type="submission" date="2021-01" db="EMBL/GenBank/DDBJ databases">
        <authorList>
            <person name="Kaushik A."/>
        </authorList>
    </citation>
    <scope>NUCLEOTIDE SEQUENCE</scope>
    <source>
        <strain evidence="3">AG4-R118</strain>
    </source>
</reference>
<dbReference type="EMBL" id="CAJMWX010000095">
    <property type="protein sequence ID" value="CAE6401365.1"/>
    <property type="molecule type" value="Genomic_DNA"/>
</dbReference>
<evidence type="ECO:0000256" key="2">
    <source>
        <dbReference type="ARBA" id="ARBA00023242"/>
    </source>
</evidence>
<dbReference type="GO" id="GO:0005634">
    <property type="term" value="C:nucleus"/>
    <property type="evidence" value="ECO:0007669"/>
    <property type="project" value="UniProtKB-SubCell"/>
</dbReference>
<gene>
    <name evidence="3" type="ORF">RDB_LOCUS3920</name>
</gene>